<feature type="region of interest" description="Disordered" evidence="1">
    <location>
        <begin position="1"/>
        <end position="29"/>
    </location>
</feature>
<dbReference type="AlphaFoldDB" id="A0A4P7MY26"/>
<protein>
    <submittedName>
        <fullName evidence="2">Uncharacterized protein</fullName>
    </submittedName>
</protein>
<evidence type="ECO:0000313" key="2">
    <source>
        <dbReference type="EMBL" id="QBZ54919.1"/>
    </source>
</evidence>
<dbReference type="Proteomes" id="UP000294847">
    <property type="component" value="Chromosome 1"/>
</dbReference>
<gene>
    <name evidence="2" type="ORF">PoMZ_10631</name>
</gene>
<evidence type="ECO:0000313" key="3">
    <source>
        <dbReference type="Proteomes" id="UP000294847"/>
    </source>
</evidence>
<reference evidence="2 3" key="1">
    <citation type="journal article" date="2019" name="Mol. Biol. Evol.">
        <title>Blast fungal genomes show frequent chromosomal changes, gene gains and losses, and effector gene turnover.</title>
        <authorList>
            <person name="Gomez Luciano L.B."/>
            <person name="Jason Tsai I."/>
            <person name="Chuma I."/>
            <person name="Tosa Y."/>
            <person name="Chen Y.H."/>
            <person name="Li J.Y."/>
            <person name="Li M.Y."/>
            <person name="Jade Lu M.Y."/>
            <person name="Nakayashiki H."/>
            <person name="Li W.H."/>
        </authorList>
    </citation>
    <scope>NUCLEOTIDE SEQUENCE [LARGE SCALE GENOMIC DNA]</scope>
    <source>
        <strain evidence="2">MZ5-1-6</strain>
    </source>
</reference>
<accession>A0A4P7MY26</accession>
<name>A0A4P7MY26_PYROR</name>
<organism evidence="2 3">
    <name type="scientific">Pyricularia oryzae</name>
    <name type="common">Rice blast fungus</name>
    <name type="synonym">Magnaporthe oryzae</name>
    <dbReference type="NCBI Taxonomy" id="318829"/>
    <lineage>
        <taxon>Eukaryota</taxon>
        <taxon>Fungi</taxon>
        <taxon>Dikarya</taxon>
        <taxon>Ascomycota</taxon>
        <taxon>Pezizomycotina</taxon>
        <taxon>Sordariomycetes</taxon>
        <taxon>Sordariomycetidae</taxon>
        <taxon>Magnaporthales</taxon>
        <taxon>Pyriculariaceae</taxon>
        <taxon>Pyricularia</taxon>
    </lineage>
</organism>
<evidence type="ECO:0000256" key="1">
    <source>
        <dbReference type="SAM" id="MobiDB-lite"/>
    </source>
</evidence>
<sequence length="67" mass="6792">MLHHSSSATSTQTNTTAPPTTAAPHKAPAIPVALGTLPVAEEVVPADKVGEAGAYGKSTVESIEKIR</sequence>
<dbReference type="EMBL" id="CP034204">
    <property type="protein sequence ID" value="QBZ54919.1"/>
    <property type="molecule type" value="Genomic_DNA"/>
</dbReference>
<proteinExistence type="predicted"/>